<dbReference type="Gene3D" id="3.30.70.270">
    <property type="match status" value="1"/>
</dbReference>
<dbReference type="EMBL" id="QGDQ01000018">
    <property type="protein sequence ID" value="PWJ52674.1"/>
    <property type="molecule type" value="Genomic_DNA"/>
</dbReference>
<dbReference type="CDD" id="cd01949">
    <property type="entry name" value="GGDEF"/>
    <property type="match status" value="1"/>
</dbReference>
<dbReference type="InterPro" id="IPR052155">
    <property type="entry name" value="Biofilm_reg_signaling"/>
</dbReference>
<feature type="domain" description="EAL" evidence="4">
    <location>
        <begin position="478"/>
        <end position="733"/>
    </location>
</feature>
<dbReference type="InterPro" id="IPR043128">
    <property type="entry name" value="Rev_trsase/Diguanyl_cyclase"/>
</dbReference>
<keyword evidence="7" id="KW-1185">Reference proteome</keyword>
<dbReference type="SMART" id="SM00091">
    <property type="entry name" value="PAS"/>
    <property type="match status" value="1"/>
</dbReference>
<dbReference type="Gene3D" id="3.20.20.450">
    <property type="entry name" value="EAL domain"/>
    <property type="match status" value="1"/>
</dbReference>
<organism evidence="6 7">
    <name type="scientific">Quadrisphaera granulorum</name>
    <dbReference type="NCBI Taxonomy" id="317664"/>
    <lineage>
        <taxon>Bacteria</taxon>
        <taxon>Bacillati</taxon>
        <taxon>Actinomycetota</taxon>
        <taxon>Actinomycetes</taxon>
        <taxon>Kineosporiales</taxon>
        <taxon>Kineosporiaceae</taxon>
        <taxon>Quadrisphaera</taxon>
    </lineage>
</organism>
<dbReference type="Proteomes" id="UP000245469">
    <property type="component" value="Unassembled WGS sequence"/>
</dbReference>
<dbReference type="InterPro" id="IPR001633">
    <property type="entry name" value="EAL_dom"/>
</dbReference>
<dbReference type="Gene3D" id="3.30.450.20">
    <property type="entry name" value="PAS domain"/>
    <property type="match status" value="1"/>
</dbReference>
<comment type="caution">
    <text evidence="6">The sequence shown here is derived from an EMBL/GenBank/DDBJ whole genome shotgun (WGS) entry which is preliminary data.</text>
</comment>
<dbReference type="PANTHER" id="PTHR44757:SF2">
    <property type="entry name" value="BIOFILM ARCHITECTURE MAINTENANCE PROTEIN MBAA"/>
    <property type="match status" value="1"/>
</dbReference>
<dbReference type="InterPro" id="IPR000700">
    <property type="entry name" value="PAS-assoc_C"/>
</dbReference>
<dbReference type="PANTHER" id="PTHR44757">
    <property type="entry name" value="DIGUANYLATE CYCLASE DGCP"/>
    <property type="match status" value="1"/>
</dbReference>
<evidence type="ECO:0000259" key="2">
    <source>
        <dbReference type="PROSITE" id="PS50112"/>
    </source>
</evidence>
<dbReference type="Pfam" id="PF00563">
    <property type="entry name" value="EAL"/>
    <property type="match status" value="1"/>
</dbReference>
<dbReference type="InterPro" id="IPR000160">
    <property type="entry name" value="GGDEF_dom"/>
</dbReference>
<dbReference type="CDD" id="cd00130">
    <property type="entry name" value="PAS"/>
    <property type="match status" value="1"/>
</dbReference>
<evidence type="ECO:0000259" key="5">
    <source>
        <dbReference type="PROSITE" id="PS50887"/>
    </source>
</evidence>
<dbReference type="SUPFAM" id="SSF55073">
    <property type="entry name" value="Nucleotide cyclase"/>
    <property type="match status" value="1"/>
</dbReference>
<feature type="compositionally biased region" description="Basic and acidic residues" evidence="1">
    <location>
        <begin position="1"/>
        <end position="16"/>
    </location>
</feature>
<dbReference type="AlphaFoldDB" id="A0A316A777"/>
<dbReference type="SUPFAM" id="SSF55785">
    <property type="entry name" value="PYP-like sensor domain (PAS domain)"/>
    <property type="match status" value="1"/>
</dbReference>
<dbReference type="CDD" id="cd01948">
    <property type="entry name" value="EAL"/>
    <property type="match status" value="1"/>
</dbReference>
<dbReference type="Pfam" id="PF08448">
    <property type="entry name" value="PAS_4"/>
    <property type="match status" value="1"/>
</dbReference>
<feature type="region of interest" description="Disordered" evidence="1">
    <location>
        <begin position="1"/>
        <end position="43"/>
    </location>
</feature>
<sequence length="742" mass="79074">MGKSEQRDAALADPRHTAAPTPLPVPPQTRAETPPLPAEATSVAADERVQRALLDSAFSSSRAKLVVESPPDAPGLDRAVVLWANGAAGELVRSEPRGLVGREVGSLLAPAGPGAFRPEVLRTSRKGRSLVAVLVAGSEPVDVELVAVPSPSTGLWALIMGPSGTLPERLAQEHASAQERRFETLVRHSPVPTIISEAGLRLAHVNDAFCELVGADHEQLLGLAWTTHILGEDLPAVLRCVEQALAGESAQAEVQIVRVDGEHRWVLVRLSPAASPGHGAGFVGTVEDFTERRAFELQLAHQARTDALTGLPNRVALEEDVAARLRAADGLEPDVSVMTCLFLDLDNFKIVNDSLGHETGDQLLVAVAERLRSAVRPGDLVARWGGDEFVVLLEGAADDVAALALGEAVLARLGEGLVVDGLPFSVSASVGVARATARHTGAEHLLQDCDIAMYRAKGEGRNRVALCDAAAREEARDSLALTLDLREALKAGSLRVAYQPVISVSDPTALPAVEALVRWDHPERGPVSPDHFVKIAEANGLIEQLGLFVLEEACSQLVRWCDELGTAAPQKVNVNLSAIQLSSRAVVDDVARVLARTGLPATRLCLEVTETALVHDREASRDRLLRLQAMGVSVALDDFGTGYSSLAYLRQLPVNYLKVDRSFVEELHRGHPQVASAVIGLAHSLGLSAVAEGVEHPEQVEALAALGADLVQGWLYGRAMTPADLVTWRREVRPQHPEAGSR</sequence>
<evidence type="ECO:0000259" key="4">
    <source>
        <dbReference type="PROSITE" id="PS50883"/>
    </source>
</evidence>
<dbReference type="PROSITE" id="PS50112">
    <property type="entry name" value="PAS"/>
    <property type="match status" value="1"/>
</dbReference>
<dbReference type="SUPFAM" id="SSF141868">
    <property type="entry name" value="EAL domain-like"/>
    <property type="match status" value="1"/>
</dbReference>
<name>A0A316A777_9ACTN</name>
<dbReference type="PROSITE" id="PS50883">
    <property type="entry name" value="EAL"/>
    <property type="match status" value="1"/>
</dbReference>
<dbReference type="RefSeq" id="WP_109775165.1">
    <property type="nucleotide sequence ID" value="NZ_QGDQ01000018.1"/>
</dbReference>
<dbReference type="OrthoDB" id="23692at2"/>
<feature type="domain" description="GGDEF" evidence="5">
    <location>
        <begin position="336"/>
        <end position="469"/>
    </location>
</feature>
<evidence type="ECO:0000313" key="7">
    <source>
        <dbReference type="Proteomes" id="UP000245469"/>
    </source>
</evidence>
<dbReference type="InterPro" id="IPR035965">
    <property type="entry name" value="PAS-like_dom_sf"/>
</dbReference>
<dbReference type="SMART" id="SM00267">
    <property type="entry name" value="GGDEF"/>
    <property type="match status" value="1"/>
</dbReference>
<evidence type="ECO:0000256" key="1">
    <source>
        <dbReference type="SAM" id="MobiDB-lite"/>
    </source>
</evidence>
<dbReference type="NCBIfam" id="TIGR00254">
    <property type="entry name" value="GGDEF"/>
    <property type="match status" value="1"/>
</dbReference>
<gene>
    <name evidence="6" type="ORF">BXY45_11845</name>
</gene>
<protein>
    <submittedName>
        <fullName evidence="6">PAS domain S-box-containing protein/diguanylate cyclase (GGDEF)-like protein</fullName>
    </submittedName>
</protein>
<feature type="domain" description="PAC" evidence="3">
    <location>
        <begin position="250"/>
        <end position="301"/>
    </location>
</feature>
<dbReference type="InterPro" id="IPR000014">
    <property type="entry name" value="PAS"/>
</dbReference>
<dbReference type="SMART" id="SM00052">
    <property type="entry name" value="EAL"/>
    <property type="match status" value="1"/>
</dbReference>
<proteinExistence type="predicted"/>
<dbReference type="InterPro" id="IPR035919">
    <property type="entry name" value="EAL_sf"/>
</dbReference>
<accession>A0A316A777</accession>
<evidence type="ECO:0000313" key="6">
    <source>
        <dbReference type="EMBL" id="PWJ52674.1"/>
    </source>
</evidence>
<dbReference type="PROSITE" id="PS50887">
    <property type="entry name" value="GGDEF"/>
    <property type="match status" value="1"/>
</dbReference>
<reference evidence="6 7" key="1">
    <citation type="submission" date="2018-03" db="EMBL/GenBank/DDBJ databases">
        <title>Genomic Encyclopedia of Archaeal and Bacterial Type Strains, Phase II (KMG-II): from individual species to whole genera.</title>
        <authorList>
            <person name="Goeker M."/>
        </authorList>
    </citation>
    <scope>NUCLEOTIDE SEQUENCE [LARGE SCALE GENOMIC DNA]</scope>
    <source>
        <strain evidence="6 7">DSM 44889</strain>
    </source>
</reference>
<dbReference type="InterPro" id="IPR013656">
    <property type="entry name" value="PAS_4"/>
</dbReference>
<dbReference type="Pfam" id="PF00990">
    <property type="entry name" value="GGDEF"/>
    <property type="match status" value="1"/>
</dbReference>
<dbReference type="InterPro" id="IPR029787">
    <property type="entry name" value="Nucleotide_cyclase"/>
</dbReference>
<dbReference type="PROSITE" id="PS50113">
    <property type="entry name" value="PAC"/>
    <property type="match status" value="1"/>
</dbReference>
<feature type="domain" description="PAS" evidence="2">
    <location>
        <begin position="178"/>
        <end position="248"/>
    </location>
</feature>
<dbReference type="NCBIfam" id="TIGR00229">
    <property type="entry name" value="sensory_box"/>
    <property type="match status" value="1"/>
</dbReference>
<evidence type="ECO:0000259" key="3">
    <source>
        <dbReference type="PROSITE" id="PS50113"/>
    </source>
</evidence>